<dbReference type="Proteomes" id="UP000295096">
    <property type="component" value="Unassembled WGS sequence"/>
</dbReference>
<sequence>MTRPLPRLPRPAGRADGRLAHGGLPGLLAAGLTMTLVLAGCAGGGRDPAISPISLAPPGAAGGAPAAIPTTPGQVYAAPAPGQAMRDQAAVASACRRDADRIIVTRDRGQLMREDERDSRVGSQASIYSQRAETDRLGRLFERDRLADQCVQENTRAAPQR</sequence>
<reference evidence="1 2" key="1">
    <citation type="journal article" date="2016" name="J. Microbiol.">
        <title>Dankookia rubra gen. nov., sp. nov., an alphaproteobacterium isolated from sediment of a shallow stream.</title>
        <authorList>
            <person name="Kim W.H."/>
            <person name="Kim D.H."/>
            <person name="Kang K."/>
            <person name="Ahn T.Y."/>
        </authorList>
    </citation>
    <scope>NUCLEOTIDE SEQUENCE [LARGE SCALE GENOMIC DNA]</scope>
    <source>
        <strain evidence="1 2">JCM30602</strain>
    </source>
</reference>
<accession>A0A4R5QML1</accession>
<evidence type="ECO:0000313" key="1">
    <source>
        <dbReference type="EMBL" id="TDH64138.1"/>
    </source>
</evidence>
<dbReference type="EMBL" id="SMSJ01000002">
    <property type="protein sequence ID" value="TDH64138.1"/>
    <property type="molecule type" value="Genomic_DNA"/>
</dbReference>
<keyword evidence="2" id="KW-1185">Reference proteome</keyword>
<name>A0A4R5QML1_9PROT</name>
<organism evidence="1 2">
    <name type="scientific">Dankookia rubra</name>
    <dbReference type="NCBI Taxonomy" id="1442381"/>
    <lineage>
        <taxon>Bacteria</taxon>
        <taxon>Pseudomonadati</taxon>
        <taxon>Pseudomonadota</taxon>
        <taxon>Alphaproteobacteria</taxon>
        <taxon>Acetobacterales</taxon>
        <taxon>Roseomonadaceae</taxon>
        <taxon>Dankookia</taxon>
    </lineage>
</organism>
<dbReference type="RefSeq" id="WP_133286903.1">
    <property type="nucleotide sequence ID" value="NZ_SMSJ01000002.1"/>
</dbReference>
<comment type="caution">
    <text evidence="1">The sequence shown here is derived from an EMBL/GenBank/DDBJ whole genome shotgun (WGS) entry which is preliminary data.</text>
</comment>
<proteinExistence type="predicted"/>
<dbReference type="AlphaFoldDB" id="A0A4R5QML1"/>
<evidence type="ECO:0000313" key="2">
    <source>
        <dbReference type="Proteomes" id="UP000295096"/>
    </source>
</evidence>
<gene>
    <name evidence="1" type="ORF">E2C06_01965</name>
</gene>
<protein>
    <submittedName>
        <fullName evidence="1">Uncharacterized protein</fullName>
    </submittedName>
</protein>
<dbReference type="OrthoDB" id="7282198at2"/>